<dbReference type="Gene3D" id="3.30.70.270">
    <property type="match status" value="1"/>
</dbReference>
<dbReference type="PROSITE" id="PS50069">
    <property type="entry name" value="CULLIN_2"/>
    <property type="match status" value="1"/>
</dbReference>
<evidence type="ECO:0000313" key="7">
    <source>
        <dbReference type="EMBL" id="CAJ0937703.1"/>
    </source>
</evidence>
<comment type="similarity">
    <text evidence="1 3 4">Belongs to the cullin family.</text>
</comment>
<dbReference type="Pfam" id="PF00888">
    <property type="entry name" value="Cullin"/>
    <property type="match status" value="2"/>
</dbReference>
<dbReference type="InterPro" id="IPR043502">
    <property type="entry name" value="DNA/RNA_pol_sf"/>
</dbReference>
<dbReference type="EMBL" id="CAUEEQ010013689">
    <property type="protein sequence ID" value="CAJ0937703.1"/>
    <property type="molecule type" value="Genomic_DNA"/>
</dbReference>
<dbReference type="InterPro" id="IPR001373">
    <property type="entry name" value="Cullin_N"/>
</dbReference>
<dbReference type="Proteomes" id="UP001176940">
    <property type="component" value="Unassembled WGS sequence"/>
</dbReference>
<accession>A0ABN9LAZ6</accession>
<feature type="region of interest" description="Disordered" evidence="5">
    <location>
        <begin position="158"/>
        <end position="181"/>
    </location>
</feature>
<dbReference type="InterPro" id="IPR016158">
    <property type="entry name" value="Cullin_homology"/>
</dbReference>
<evidence type="ECO:0000256" key="2">
    <source>
        <dbReference type="ARBA" id="ARBA00022843"/>
    </source>
</evidence>
<feature type="region of interest" description="Disordered" evidence="5">
    <location>
        <begin position="609"/>
        <end position="646"/>
    </location>
</feature>
<dbReference type="SUPFAM" id="SSF75632">
    <property type="entry name" value="Cullin homology domain"/>
    <property type="match status" value="1"/>
</dbReference>
<comment type="caution">
    <text evidence="7">The sequence shown here is derived from an EMBL/GenBank/DDBJ whole genome shotgun (WGS) entry which is preliminary data.</text>
</comment>
<dbReference type="InterPro" id="IPR016159">
    <property type="entry name" value="Cullin_repeat-like_dom_sf"/>
</dbReference>
<dbReference type="Gene3D" id="1.20.1310.10">
    <property type="entry name" value="Cullin Repeats"/>
    <property type="match status" value="5"/>
</dbReference>
<feature type="region of interest" description="Disordered" evidence="5">
    <location>
        <begin position="878"/>
        <end position="904"/>
    </location>
</feature>
<evidence type="ECO:0000313" key="8">
    <source>
        <dbReference type="Proteomes" id="UP001176940"/>
    </source>
</evidence>
<dbReference type="SUPFAM" id="SSF74788">
    <property type="entry name" value="Cullin repeat-like"/>
    <property type="match status" value="2"/>
</dbReference>
<organism evidence="7 8">
    <name type="scientific">Ranitomeya imitator</name>
    <name type="common">mimic poison frog</name>
    <dbReference type="NCBI Taxonomy" id="111125"/>
    <lineage>
        <taxon>Eukaryota</taxon>
        <taxon>Metazoa</taxon>
        <taxon>Chordata</taxon>
        <taxon>Craniata</taxon>
        <taxon>Vertebrata</taxon>
        <taxon>Euteleostomi</taxon>
        <taxon>Amphibia</taxon>
        <taxon>Batrachia</taxon>
        <taxon>Anura</taxon>
        <taxon>Neobatrachia</taxon>
        <taxon>Hyloidea</taxon>
        <taxon>Dendrobatidae</taxon>
        <taxon>Dendrobatinae</taxon>
        <taxon>Ranitomeya</taxon>
    </lineage>
</organism>
<dbReference type="InterPro" id="IPR043128">
    <property type="entry name" value="Rev_trsase/Diguanyl_cyclase"/>
</dbReference>
<name>A0ABN9LAZ6_9NEOB</name>
<dbReference type="SMART" id="SM00182">
    <property type="entry name" value="CULLIN"/>
    <property type="match status" value="1"/>
</dbReference>
<gene>
    <name evidence="7" type="ORF">RIMI_LOCUS7283246</name>
</gene>
<feature type="compositionally biased region" description="Basic and acidic residues" evidence="5">
    <location>
        <begin position="878"/>
        <end position="891"/>
    </location>
</feature>
<evidence type="ECO:0000259" key="6">
    <source>
        <dbReference type="PROSITE" id="PS50069"/>
    </source>
</evidence>
<feature type="compositionally biased region" description="Basic residues" evidence="5">
    <location>
        <begin position="626"/>
        <end position="642"/>
    </location>
</feature>
<evidence type="ECO:0000256" key="5">
    <source>
        <dbReference type="SAM" id="MobiDB-lite"/>
    </source>
</evidence>
<feature type="domain" description="Cullin family profile" evidence="6">
    <location>
        <begin position="1263"/>
        <end position="1497"/>
    </location>
</feature>
<dbReference type="InterPro" id="IPR059120">
    <property type="entry name" value="Cullin-like_AB"/>
</dbReference>
<dbReference type="PANTHER" id="PTHR11932">
    <property type="entry name" value="CULLIN"/>
    <property type="match status" value="1"/>
</dbReference>
<keyword evidence="2" id="KW-0832">Ubl conjugation</keyword>
<evidence type="ECO:0000256" key="3">
    <source>
        <dbReference type="PROSITE-ProRule" id="PRU00330"/>
    </source>
</evidence>
<dbReference type="Pfam" id="PF26557">
    <property type="entry name" value="Cullin_AB"/>
    <property type="match status" value="1"/>
</dbReference>
<protein>
    <recommendedName>
        <fullName evidence="6">Cullin family profile domain-containing protein</fullName>
    </recommendedName>
</protein>
<sequence length="1497" mass="169489">MESVKSAIPLIGQNYFMATIDLKDAYFHVPIHPRHRKYLRFAIQYNQQVSHFQFSVLQENGRGHISHHIRSQGVCVVPYLDDLLIAPSAQILSSHVSQTLDTLKILGLLPNLKKSQLQPSQSRRFLGVLLHSVKQKSFLPEYRRAFIDKIVDLRDDRSPTLRKSPFQNPSSSHPRKLRRKSGFPEQKCVYSEACKSISSVVVEPEKHPQGCELVTIRPCNNYNRRQQARLEGSNLAHSLPGMLESSNKRQILQFQGAESRGGSPPSRQRPNIRESCKNLLRQHDSCCSPPTSGELKVQQFEKYFKPNILLGRKTPPLSRPLEGVFQPAAGFPESPGHSARRVEPEQKNLQDVGTQMGSTGGIYLLQTKIHMDNSLGVDTLVQAWNFRLAYAFPPVPILAKTLRKIREEQVPTILVASNPANPKEEEFYSPDRWVNPNRKVQCPYQTPTVQARTKNRLHQKVRVTVGFWLPENWVFVALSYKLNEDDDNKEFMTMDEKYVNSIWDLLKNAIQEIQRKNNSGLSFEELYRNAYTMVLHKHGEKLYTGLREVVTEHLINKAKFTLAFLCAAYHLQTHANTHAKACLCQELRQEDKKRTSSYEDGRCWTRTATPIGPDRSGATPGADKVRLRRSHSMKTRRGRHGMKMGGTGVDLRHPFDQTAAGPPLGDNIGGLSTALQNAVDKPLMTKMGKHRVTKRGPALSNPMFTLVTSEDIAESASHTPIQRCLQGVQRRNKVLDFLQRPTTSQQDPDIASQEAATSRIANDIVQCEVTSTVELGSWETVESEAWLTDSAALATLQLCLVCSLAHPRLSAVQVAAFVPKDALSEGPLMTSRDRDVNEGPSLNASLGTEAAACTAESRGPSEGQTKYACAGAVAEDQKRTSWNEDGRRRSGPETPIRPDQQRDRPWNLFHQDLEKLTAGVSTFLPTSTKTNSDSTTPTPQPCLISLNLSSPIFTTVDFYNGGVQNCTKVRDDVLNSLNNNFLQTLNQAWNDHQTAMVMIRDILMYMDRVYVQQNNVENVYNLGLIIFRDQVVRYGCIRDHLRQTLLDMIARERKGEVVDRGAIRNACQMLMILGLEGRSVYEEDFEAPFLEMSAEFFQMESQKFLAENSASVYIKKVEARINEEIERVMHCLDKSTEEPIVKVVERELISKHMKTIVEMENSGLVHMLKNGKTEDLACMYKLFSRVPNGLKTMCECMSLYLREQGKALVSEEGEGKNPVDYIQGLLDLKSRFDRFLQESFSNDRLFKQTIAGDFEYFLNLNSRSPEYLSLFIDDKLKKGVKGLTEQEVESILDKAMVLFRFMQEKDVFERYYKQHLARRLLTNKSVSDDSEKNMISKLKTECGCQFTSKLEGMFRDMSISNTTMDEFRQHLQTTGVSLGGVDLTVRVLTTGYWPTQSATPKCNIPPAPRHAFEIFRRFYLAKHSGRQLTLQHHMGSADLNATFYGPVKKEDGSEVGVGGAQVTGSNTRKHILQVSTFQMTILMLFNNREKYTFEDLS</sequence>
<dbReference type="SUPFAM" id="SSF56672">
    <property type="entry name" value="DNA/RNA polymerases"/>
    <property type="match status" value="1"/>
</dbReference>
<keyword evidence="8" id="KW-1185">Reference proteome</keyword>
<dbReference type="InterPro" id="IPR036317">
    <property type="entry name" value="Cullin_homology_sf"/>
</dbReference>
<dbReference type="Gene3D" id="3.30.230.130">
    <property type="entry name" value="Cullin, Chain C, Domain 2"/>
    <property type="match status" value="1"/>
</dbReference>
<dbReference type="InterPro" id="IPR045093">
    <property type="entry name" value="Cullin"/>
</dbReference>
<reference evidence="7" key="1">
    <citation type="submission" date="2023-07" db="EMBL/GenBank/DDBJ databases">
        <authorList>
            <person name="Stuckert A."/>
        </authorList>
    </citation>
    <scope>NUCLEOTIDE SEQUENCE</scope>
</reference>
<evidence type="ECO:0000256" key="1">
    <source>
        <dbReference type="ARBA" id="ARBA00006019"/>
    </source>
</evidence>
<proteinExistence type="inferred from homology"/>
<evidence type="ECO:0000256" key="4">
    <source>
        <dbReference type="RuleBase" id="RU003829"/>
    </source>
</evidence>